<keyword evidence="4 5" id="KW-0975">Bacterial flagellum</keyword>
<evidence type="ECO:0000256" key="5">
    <source>
        <dbReference type="RuleBase" id="RU362066"/>
    </source>
</evidence>
<keyword evidence="8" id="KW-0282">Flagellum</keyword>
<evidence type="ECO:0000259" key="7">
    <source>
        <dbReference type="Pfam" id="PF07195"/>
    </source>
</evidence>
<feature type="domain" description="Flagellar hook-associated protein 2 N-terminal" evidence="6">
    <location>
        <begin position="11"/>
        <end position="109"/>
    </location>
</feature>
<accession>A0A841SSI8</accession>
<keyword evidence="8" id="KW-0969">Cilium</keyword>
<dbReference type="InterPro" id="IPR010809">
    <property type="entry name" value="FliD_C"/>
</dbReference>
<dbReference type="PANTHER" id="PTHR30288:SF0">
    <property type="entry name" value="FLAGELLAR HOOK-ASSOCIATED PROTEIN 2"/>
    <property type="match status" value="1"/>
</dbReference>
<evidence type="ECO:0000313" key="8">
    <source>
        <dbReference type="EMBL" id="MBB6632587.1"/>
    </source>
</evidence>
<organism evidence="8 9">
    <name type="scientific">Cohnella thailandensis</name>
    <dbReference type="NCBI Taxonomy" id="557557"/>
    <lineage>
        <taxon>Bacteria</taxon>
        <taxon>Bacillati</taxon>
        <taxon>Bacillota</taxon>
        <taxon>Bacilli</taxon>
        <taxon>Bacillales</taxon>
        <taxon>Paenibacillaceae</taxon>
        <taxon>Cohnella</taxon>
    </lineage>
</organism>
<comment type="subunit">
    <text evidence="2 5">Homopentamer.</text>
</comment>
<dbReference type="InterPro" id="IPR003481">
    <property type="entry name" value="FliD_N"/>
</dbReference>
<keyword evidence="3" id="KW-0175">Coiled coil</keyword>
<evidence type="ECO:0000256" key="4">
    <source>
        <dbReference type="ARBA" id="ARBA00023143"/>
    </source>
</evidence>
<keyword evidence="5" id="KW-0964">Secreted</keyword>
<dbReference type="InterPro" id="IPR040026">
    <property type="entry name" value="FliD"/>
</dbReference>
<evidence type="ECO:0000259" key="6">
    <source>
        <dbReference type="Pfam" id="PF02465"/>
    </source>
</evidence>
<feature type="domain" description="Flagellar hook-associated protein 2 C-terminal" evidence="7">
    <location>
        <begin position="214"/>
        <end position="488"/>
    </location>
</feature>
<comment type="similarity">
    <text evidence="1 5">Belongs to the FliD family.</text>
</comment>
<dbReference type="AlphaFoldDB" id="A0A841SSI8"/>
<sequence>MSSIRLGGLATGMDTDTIIKQLMTAKREPLNKLNQQKTKLEWQQEAYRDITIKMVDLRNNKLANLKLSSNLNTLASSVAGNTTAVTAKAQTGAVAGTTTIEVHSLATAATITSASIGTNVDISKSLAELNLATGDTTIEINGEPITFKSTDTLASVINTINKNSKVNATAYFDNVSGKLVLTSKTQGENGVLTFSGDLLTNKFQLDEADVTSGVNADVTINGIRTSRSSNSFTENGVSYTLNAKSEGIASTITTKMDTSKVVESIKSYITAYNDILDAINPKLSEKKFLTYQPLTDEQKEDMEEEEIKLWEEKAKSGILKNDTILSSLVSNLRLGTITDVNVNGTNVNITSLGITTGSWSEKGKLHLDEDKLIEALEKNPEQVIGFFTQNTKETDATKSKLVTTPDSGLFNRMYNELQTALNSLAEKAGTSRSSTSTTEVFNPSSLIGTQLIDLDRRIDLWEDRLVTIENNYYKQFSSMETAVNKLNSQASSLFSS</sequence>
<evidence type="ECO:0000256" key="2">
    <source>
        <dbReference type="ARBA" id="ARBA00011255"/>
    </source>
</evidence>
<dbReference type="GO" id="GO:0005576">
    <property type="term" value="C:extracellular region"/>
    <property type="evidence" value="ECO:0007669"/>
    <property type="project" value="UniProtKB-SubCell"/>
</dbReference>
<keyword evidence="9" id="KW-1185">Reference proteome</keyword>
<reference evidence="8 9" key="1">
    <citation type="submission" date="2020-08" db="EMBL/GenBank/DDBJ databases">
        <title>Cohnella phylogeny.</title>
        <authorList>
            <person name="Dunlap C."/>
        </authorList>
    </citation>
    <scope>NUCLEOTIDE SEQUENCE [LARGE SCALE GENOMIC DNA]</scope>
    <source>
        <strain evidence="8 9">DSM 25241</strain>
    </source>
</reference>
<dbReference type="Proteomes" id="UP000535838">
    <property type="component" value="Unassembled WGS sequence"/>
</dbReference>
<keyword evidence="8" id="KW-0966">Cell projection</keyword>
<comment type="subcellular location">
    <subcellularLocation>
        <location evidence="5">Secreted</location>
    </subcellularLocation>
    <subcellularLocation>
        <location evidence="5">Bacterial flagellum</location>
    </subcellularLocation>
</comment>
<dbReference type="Pfam" id="PF02465">
    <property type="entry name" value="FliD_N"/>
    <property type="match status" value="1"/>
</dbReference>
<evidence type="ECO:0000313" key="9">
    <source>
        <dbReference type="Proteomes" id="UP000535838"/>
    </source>
</evidence>
<evidence type="ECO:0000256" key="3">
    <source>
        <dbReference type="ARBA" id="ARBA00023054"/>
    </source>
</evidence>
<dbReference type="PANTHER" id="PTHR30288">
    <property type="entry name" value="FLAGELLAR CAP/ASSEMBLY PROTEIN FLID"/>
    <property type="match status" value="1"/>
</dbReference>
<dbReference type="GO" id="GO:0071973">
    <property type="term" value="P:bacterial-type flagellum-dependent cell motility"/>
    <property type="evidence" value="ECO:0007669"/>
    <property type="project" value="TreeGrafter"/>
</dbReference>
<proteinExistence type="inferred from homology"/>
<evidence type="ECO:0000256" key="1">
    <source>
        <dbReference type="ARBA" id="ARBA00009764"/>
    </source>
</evidence>
<dbReference type="Pfam" id="PF07195">
    <property type="entry name" value="FliD_C"/>
    <property type="match status" value="1"/>
</dbReference>
<protein>
    <recommendedName>
        <fullName evidence="5">Flagellar hook-associated protein 2</fullName>
        <shortName evidence="5">HAP2</shortName>
    </recommendedName>
    <alternativeName>
        <fullName evidence="5">Flagellar cap protein</fullName>
    </alternativeName>
</protein>
<dbReference type="GO" id="GO:0007155">
    <property type="term" value="P:cell adhesion"/>
    <property type="evidence" value="ECO:0007669"/>
    <property type="project" value="InterPro"/>
</dbReference>
<comment type="function">
    <text evidence="5">Required for morphogenesis and for the elongation of the flagellar filament by facilitating polymerization of the flagellin monomers at the tip of growing filament. Forms a capping structure, which prevents flagellin subunits (transported through the central channel of the flagellum) from leaking out without polymerization at the distal end.</text>
</comment>
<comment type="caution">
    <text evidence="8">The sequence shown here is derived from an EMBL/GenBank/DDBJ whole genome shotgun (WGS) entry which is preliminary data.</text>
</comment>
<gene>
    <name evidence="8" type="primary">fliD</name>
    <name evidence="8" type="ORF">H7B67_00425</name>
</gene>
<dbReference type="EMBL" id="JACJVQ010000001">
    <property type="protein sequence ID" value="MBB6632587.1"/>
    <property type="molecule type" value="Genomic_DNA"/>
</dbReference>
<name>A0A841SSI8_9BACL</name>
<dbReference type="RefSeq" id="WP_185117829.1">
    <property type="nucleotide sequence ID" value="NZ_JACJVQ010000001.1"/>
</dbReference>
<dbReference type="GO" id="GO:0009421">
    <property type="term" value="C:bacterial-type flagellum filament cap"/>
    <property type="evidence" value="ECO:0007669"/>
    <property type="project" value="InterPro"/>
</dbReference>
<dbReference type="GO" id="GO:0009424">
    <property type="term" value="C:bacterial-type flagellum hook"/>
    <property type="evidence" value="ECO:0007669"/>
    <property type="project" value="UniProtKB-UniRule"/>
</dbReference>